<dbReference type="InterPro" id="IPR002818">
    <property type="entry name" value="DJ-1/PfpI"/>
</dbReference>
<dbReference type="PANTHER" id="PTHR43130:SF3">
    <property type="entry name" value="HTH-TYPE TRANSCRIPTIONAL REGULATOR RV1931C"/>
    <property type="match status" value="1"/>
</dbReference>
<feature type="domain" description="HTH araC/xylS-type" evidence="4">
    <location>
        <begin position="221"/>
        <end position="319"/>
    </location>
</feature>
<dbReference type="EMBL" id="JFFR01000012">
    <property type="protein sequence ID" value="KDN29147.1"/>
    <property type="molecule type" value="Genomic_DNA"/>
</dbReference>
<dbReference type="STRING" id="212667.VFDL14_18020"/>
<dbReference type="InterPro" id="IPR029062">
    <property type="entry name" value="Class_I_gatase-like"/>
</dbReference>
<dbReference type="CDD" id="cd03137">
    <property type="entry name" value="GATase1_AraC_1"/>
    <property type="match status" value="1"/>
</dbReference>
<keyword evidence="3" id="KW-0804">Transcription</keyword>
<dbReference type="InterPro" id="IPR018060">
    <property type="entry name" value="HTH_AraC"/>
</dbReference>
<dbReference type="SUPFAM" id="SSF46689">
    <property type="entry name" value="Homeodomain-like"/>
    <property type="match status" value="2"/>
</dbReference>
<dbReference type="InterPro" id="IPR052158">
    <property type="entry name" value="INH-QAR"/>
</dbReference>
<evidence type="ECO:0000256" key="1">
    <source>
        <dbReference type="ARBA" id="ARBA00023015"/>
    </source>
</evidence>
<evidence type="ECO:0000313" key="5">
    <source>
        <dbReference type="EMBL" id="KDN29147.1"/>
    </source>
</evidence>
<dbReference type="InterPro" id="IPR018062">
    <property type="entry name" value="HTH_AraC-typ_CS"/>
</dbReference>
<dbReference type="GO" id="GO:0003700">
    <property type="term" value="F:DNA-binding transcription factor activity"/>
    <property type="evidence" value="ECO:0007669"/>
    <property type="project" value="InterPro"/>
</dbReference>
<dbReference type="PROSITE" id="PS01124">
    <property type="entry name" value="HTH_ARAC_FAMILY_2"/>
    <property type="match status" value="1"/>
</dbReference>
<dbReference type="SMART" id="SM00342">
    <property type="entry name" value="HTH_ARAC"/>
    <property type="match status" value="1"/>
</dbReference>
<reference evidence="5 6" key="1">
    <citation type="submission" date="2014-02" db="EMBL/GenBank/DDBJ databases">
        <title>Vibrio fortis Dalian14 Genome Sequencing.</title>
        <authorList>
            <person name="Wang Y."/>
            <person name="Song L."/>
            <person name="Liu G."/>
            <person name="Ding J."/>
        </authorList>
    </citation>
    <scope>NUCLEOTIDE SEQUENCE [LARGE SCALE GENOMIC DNA]</scope>
    <source>
        <strain evidence="5 6">Dalian14</strain>
    </source>
</reference>
<dbReference type="RefSeq" id="WP_032550560.1">
    <property type="nucleotide sequence ID" value="NZ_JFFR01000012.1"/>
</dbReference>
<dbReference type="InterPro" id="IPR009057">
    <property type="entry name" value="Homeodomain-like_sf"/>
</dbReference>
<evidence type="ECO:0000256" key="3">
    <source>
        <dbReference type="ARBA" id="ARBA00023163"/>
    </source>
</evidence>
<evidence type="ECO:0000313" key="6">
    <source>
        <dbReference type="Proteomes" id="UP000027219"/>
    </source>
</evidence>
<protein>
    <recommendedName>
        <fullName evidence="4">HTH araC/xylS-type domain-containing protein</fullName>
    </recommendedName>
</protein>
<dbReference type="PANTHER" id="PTHR43130">
    <property type="entry name" value="ARAC-FAMILY TRANSCRIPTIONAL REGULATOR"/>
    <property type="match status" value="1"/>
</dbReference>
<organism evidence="5 6">
    <name type="scientific">Vibrio fortis</name>
    <dbReference type="NCBI Taxonomy" id="212667"/>
    <lineage>
        <taxon>Bacteria</taxon>
        <taxon>Pseudomonadati</taxon>
        <taxon>Pseudomonadota</taxon>
        <taxon>Gammaproteobacteria</taxon>
        <taxon>Vibrionales</taxon>
        <taxon>Vibrionaceae</taxon>
        <taxon>Vibrio</taxon>
    </lineage>
</organism>
<evidence type="ECO:0000259" key="4">
    <source>
        <dbReference type="PROSITE" id="PS01124"/>
    </source>
</evidence>
<comment type="caution">
    <text evidence="5">The sequence shown here is derived from an EMBL/GenBank/DDBJ whole genome shotgun (WGS) entry which is preliminary data.</text>
</comment>
<keyword evidence="1" id="KW-0805">Transcription regulation</keyword>
<proteinExistence type="predicted"/>
<sequence length="323" mass="35642">MLSSSTEPVKVAVIAFEGISAFHLSVPCLVFQDVFIEQQPKFSVSLCSVSGAEFSSGSGFGISIEEGIERARDCDIIVVPSWPNSLPQVPKALIDELILCHSQGKTIVGLCLGAFVLAEAGLLDGKKATTHWAFSQQFKERFPLVEFDEQPLFIDNESTITSAGTAAALDCCLHIIRKVCGTEVATQLARIMVTAPYRSGGQQQYIPTPIQTKPIQAISFEGVIQEIEQNLTKSYNLDEVASLCAMSRRTFTRQFKAAYGCSFGEWLLQQRLKLSQRLLESTNHPIHQVAEQAGFGSESVFRKHFKATFNLAPTQWRDKFAKL</sequence>
<dbReference type="Pfam" id="PF01965">
    <property type="entry name" value="DJ-1_PfpI"/>
    <property type="match status" value="1"/>
</dbReference>
<dbReference type="PROSITE" id="PS00041">
    <property type="entry name" value="HTH_ARAC_FAMILY_1"/>
    <property type="match status" value="1"/>
</dbReference>
<dbReference type="Proteomes" id="UP000027219">
    <property type="component" value="Unassembled WGS sequence"/>
</dbReference>
<dbReference type="Gene3D" id="1.10.10.60">
    <property type="entry name" value="Homeodomain-like"/>
    <property type="match status" value="1"/>
</dbReference>
<evidence type="ECO:0000256" key="2">
    <source>
        <dbReference type="ARBA" id="ARBA00023125"/>
    </source>
</evidence>
<dbReference type="AlphaFoldDB" id="A0A066UTC9"/>
<dbReference type="Pfam" id="PF12833">
    <property type="entry name" value="HTH_18"/>
    <property type="match status" value="1"/>
</dbReference>
<dbReference type="Gene3D" id="3.40.50.880">
    <property type="match status" value="1"/>
</dbReference>
<dbReference type="OrthoDB" id="9803764at2"/>
<dbReference type="GO" id="GO:0043565">
    <property type="term" value="F:sequence-specific DNA binding"/>
    <property type="evidence" value="ECO:0007669"/>
    <property type="project" value="InterPro"/>
</dbReference>
<keyword evidence="6" id="KW-1185">Reference proteome</keyword>
<gene>
    <name evidence="5" type="ORF">VFDL14_18020</name>
</gene>
<accession>A0A066UTC9</accession>
<dbReference type="SUPFAM" id="SSF52317">
    <property type="entry name" value="Class I glutamine amidotransferase-like"/>
    <property type="match status" value="1"/>
</dbReference>
<keyword evidence="2" id="KW-0238">DNA-binding</keyword>
<name>A0A066UTC9_9VIBR</name>